<dbReference type="InterPro" id="IPR025558">
    <property type="entry name" value="DUF4283"/>
</dbReference>
<dbReference type="InterPro" id="IPR025836">
    <property type="entry name" value="Zn_knuckle_CX2CX4HX4C"/>
</dbReference>
<dbReference type="Proteomes" id="UP000504610">
    <property type="component" value="Chromosome 5"/>
</dbReference>
<protein>
    <submittedName>
        <fullName evidence="5">Uncharacterized protein LOC108858321</fullName>
    </submittedName>
</protein>
<keyword evidence="4" id="KW-1185">Reference proteome</keyword>
<sequence>MARMINYMPTAWRLWGRVRGIALPQDRFQFIFQREEDLLTVLKYRPWSYNHWTLLLERWCPSPPRDFLTSLEVWIRIRNISVEHYTSGTMYMLAKKIGHVEEIAYDPKVSQTTDYIRAKVTLKVEDPAFEAKNLHLPSGEITVITYEYEKIHKRCYSCFRLTHEKARCPYSKKKFQAAGPSKPPAPVTEPLLEGNSAPRTEENRVHGPPGFPLLFPELSEEDQRMALQYVSHSDDTERRARILRVRQSIEATPKVQDVMLRISHDVNKEKGHVFNYHSQQKESSVHSRLGKAPACPLLEDQTTVDYESENSVEHNSSPALLIQGSTVFSQGVHAPSVSTGTLRSRKRDRRRPPAWVRRTRVNTKVNSFSGEDIEASVTDTLGKKKADNPTNSSANKSTKTQNSTVASDLKPLPSQ</sequence>
<dbReference type="Pfam" id="PF14111">
    <property type="entry name" value="DUF4283"/>
    <property type="match status" value="1"/>
</dbReference>
<reference evidence="5" key="2">
    <citation type="submission" date="2025-08" db="UniProtKB">
        <authorList>
            <consortium name="RefSeq"/>
        </authorList>
    </citation>
    <scope>IDENTIFICATION</scope>
    <source>
        <tissue evidence="5">Leaf</tissue>
    </source>
</reference>
<dbReference type="RefSeq" id="XP_018487773.1">
    <property type="nucleotide sequence ID" value="XM_018632271.1"/>
</dbReference>
<dbReference type="GeneID" id="108858321"/>
<gene>
    <name evidence="5" type="primary">LOC108858321</name>
</gene>
<evidence type="ECO:0000259" key="3">
    <source>
        <dbReference type="Pfam" id="PF14392"/>
    </source>
</evidence>
<dbReference type="Pfam" id="PF14392">
    <property type="entry name" value="zf-CCHC_4"/>
    <property type="match status" value="1"/>
</dbReference>
<dbReference type="KEGG" id="rsz:108858321"/>
<evidence type="ECO:0000313" key="5">
    <source>
        <dbReference type="RefSeq" id="XP_018487773.1"/>
    </source>
</evidence>
<dbReference type="OrthoDB" id="1097842at2759"/>
<feature type="region of interest" description="Disordered" evidence="1">
    <location>
        <begin position="332"/>
        <end position="415"/>
    </location>
</feature>
<proteinExistence type="predicted"/>
<dbReference type="InterPro" id="IPR040256">
    <property type="entry name" value="At4g02000-like"/>
</dbReference>
<evidence type="ECO:0000259" key="2">
    <source>
        <dbReference type="Pfam" id="PF14111"/>
    </source>
</evidence>
<feature type="domain" description="Zinc knuckle CX2CX4HX4C" evidence="3">
    <location>
        <begin position="126"/>
        <end position="170"/>
    </location>
</feature>
<feature type="compositionally biased region" description="Basic residues" evidence="1">
    <location>
        <begin position="343"/>
        <end position="361"/>
    </location>
</feature>
<reference evidence="4" key="1">
    <citation type="journal article" date="2019" name="Database">
        <title>The radish genome database (RadishGD): an integrated information resource for radish genomics.</title>
        <authorList>
            <person name="Yu H.J."/>
            <person name="Baek S."/>
            <person name="Lee Y.J."/>
            <person name="Cho A."/>
            <person name="Mun J.H."/>
        </authorList>
    </citation>
    <scope>NUCLEOTIDE SEQUENCE [LARGE SCALE GENOMIC DNA]</scope>
    <source>
        <strain evidence="4">cv. WK10039</strain>
    </source>
</reference>
<dbReference type="AlphaFoldDB" id="A0A6J0NSX8"/>
<feature type="region of interest" description="Disordered" evidence="1">
    <location>
        <begin position="174"/>
        <end position="209"/>
    </location>
</feature>
<dbReference type="PANTHER" id="PTHR31286">
    <property type="entry name" value="GLYCINE-RICH CELL WALL STRUCTURAL PROTEIN 1.8-LIKE"/>
    <property type="match status" value="1"/>
</dbReference>
<organism evidence="4 5">
    <name type="scientific">Raphanus sativus</name>
    <name type="common">Radish</name>
    <name type="synonym">Raphanus raphanistrum var. sativus</name>
    <dbReference type="NCBI Taxonomy" id="3726"/>
    <lineage>
        <taxon>Eukaryota</taxon>
        <taxon>Viridiplantae</taxon>
        <taxon>Streptophyta</taxon>
        <taxon>Embryophyta</taxon>
        <taxon>Tracheophyta</taxon>
        <taxon>Spermatophyta</taxon>
        <taxon>Magnoliopsida</taxon>
        <taxon>eudicotyledons</taxon>
        <taxon>Gunneridae</taxon>
        <taxon>Pentapetalae</taxon>
        <taxon>rosids</taxon>
        <taxon>malvids</taxon>
        <taxon>Brassicales</taxon>
        <taxon>Brassicaceae</taxon>
        <taxon>Brassiceae</taxon>
        <taxon>Raphanus</taxon>
    </lineage>
</organism>
<feature type="domain" description="DUF4283" evidence="2">
    <location>
        <begin position="1"/>
        <end position="61"/>
    </location>
</feature>
<accession>A0A6J0NSX8</accession>
<evidence type="ECO:0000313" key="4">
    <source>
        <dbReference type="Proteomes" id="UP000504610"/>
    </source>
</evidence>
<dbReference type="PANTHER" id="PTHR31286:SF178">
    <property type="entry name" value="DUF4283 DOMAIN-CONTAINING PROTEIN"/>
    <property type="match status" value="1"/>
</dbReference>
<name>A0A6J0NSX8_RAPSA</name>
<feature type="compositionally biased region" description="Polar residues" evidence="1">
    <location>
        <begin position="388"/>
        <end position="406"/>
    </location>
</feature>
<evidence type="ECO:0000256" key="1">
    <source>
        <dbReference type="SAM" id="MobiDB-lite"/>
    </source>
</evidence>